<dbReference type="InterPro" id="IPR006626">
    <property type="entry name" value="PbH1"/>
</dbReference>
<dbReference type="InterPro" id="IPR011050">
    <property type="entry name" value="Pectin_lyase_fold/virulence"/>
</dbReference>
<evidence type="ECO:0000313" key="3">
    <source>
        <dbReference type="Proteomes" id="UP001139089"/>
    </source>
</evidence>
<organism evidence="2 3">
    <name type="scientific">Rhizobium quercicola</name>
    <dbReference type="NCBI Taxonomy" id="2901226"/>
    <lineage>
        <taxon>Bacteria</taxon>
        <taxon>Pseudomonadati</taxon>
        <taxon>Pseudomonadota</taxon>
        <taxon>Alphaproteobacteria</taxon>
        <taxon>Hyphomicrobiales</taxon>
        <taxon>Rhizobiaceae</taxon>
        <taxon>Rhizobium/Agrobacterium group</taxon>
        <taxon>Rhizobium</taxon>
    </lineage>
</organism>
<dbReference type="InterPro" id="IPR012334">
    <property type="entry name" value="Pectin_lyas_fold"/>
</dbReference>
<dbReference type="RefSeq" id="WP_231811615.1">
    <property type="nucleotide sequence ID" value="NZ_JAJOZR010000001.1"/>
</dbReference>
<keyword evidence="3" id="KW-1185">Reference proteome</keyword>
<comment type="caution">
    <text evidence="2">The sequence shown here is derived from an EMBL/GenBank/DDBJ whole genome shotgun (WGS) entry which is preliminary data.</text>
</comment>
<sequence length="437" mass="45112">MGFEGVKMAARRHGSGAVRRIALGFAATICLLLPIKASALQDTGSRSTAVEDGAAFAQIRGRLSKGQSVFLENRGRPYRIDGTLVFARNASLRGATGTVLLSDGDGAAFDVPPGATHVAIENIIFRQNGRSRTLGAVRADNFRLTGGGAVDAGTLVFSNARNGRVERARFENGVAANAIAITNASSGIAIQGNEFEGNAGFGIQIDNGANGNDISNNATQGNGIELVGIRYNAFGNVIAYNRAEGTGDNGISVTGDRNVVLGNHVSGNALNGIAIYGDENTVMGNVAIGNGQNLNPHSPLHNPQDTSIYAGILANGAFGGGGRNNVIVGNIIADDQAQPTQLRCVMVGQGYGRWKAATDYAARRFIYADGEIYQTENAGTSGTVTPSGGGVVTDGRIAWTHVRTLAGNGRPSGNMIANNQTSGCEQAPARAEPSGQP</sequence>
<dbReference type="Gene3D" id="2.160.20.10">
    <property type="entry name" value="Single-stranded right-handed beta-helix, Pectin lyase-like"/>
    <property type="match status" value="1"/>
</dbReference>
<dbReference type="EMBL" id="JAJOZR010000001">
    <property type="protein sequence ID" value="MCD7107900.1"/>
    <property type="molecule type" value="Genomic_DNA"/>
</dbReference>
<dbReference type="SUPFAM" id="SSF51126">
    <property type="entry name" value="Pectin lyase-like"/>
    <property type="match status" value="1"/>
</dbReference>
<evidence type="ECO:0000313" key="2">
    <source>
        <dbReference type="EMBL" id="MCD7107900.1"/>
    </source>
</evidence>
<proteinExistence type="predicted"/>
<dbReference type="SMART" id="SM00710">
    <property type="entry name" value="PbH1"/>
    <property type="match status" value="6"/>
</dbReference>
<evidence type="ECO:0000256" key="1">
    <source>
        <dbReference type="SAM" id="MobiDB-lite"/>
    </source>
</evidence>
<dbReference type="AlphaFoldDB" id="A0A9X1NPB0"/>
<reference evidence="2" key="1">
    <citation type="submission" date="2021-12" db="EMBL/GenBank/DDBJ databases">
        <authorList>
            <person name="Li Y."/>
        </authorList>
    </citation>
    <scope>NUCLEOTIDE SEQUENCE</scope>
    <source>
        <strain evidence="2">DKSPLA3</strain>
    </source>
</reference>
<protein>
    <submittedName>
        <fullName evidence="2">Uncharacterized protein</fullName>
    </submittedName>
</protein>
<name>A0A9X1NPB0_9HYPH</name>
<feature type="compositionally biased region" description="Polar residues" evidence="1">
    <location>
        <begin position="415"/>
        <end position="424"/>
    </location>
</feature>
<dbReference type="Proteomes" id="UP001139089">
    <property type="component" value="Unassembled WGS sequence"/>
</dbReference>
<gene>
    <name evidence="2" type="ORF">LRX75_02480</name>
</gene>
<feature type="region of interest" description="Disordered" evidence="1">
    <location>
        <begin position="408"/>
        <end position="437"/>
    </location>
</feature>
<accession>A0A9X1NPB0</accession>